<organism evidence="2 3">
    <name type="scientific">Acidithiobacillus thiooxidans</name>
    <name type="common">Thiobacillus thiooxidans</name>
    <dbReference type="NCBI Taxonomy" id="930"/>
    <lineage>
        <taxon>Bacteria</taxon>
        <taxon>Pseudomonadati</taxon>
        <taxon>Pseudomonadota</taxon>
        <taxon>Acidithiobacillia</taxon>
        <taxon>Acidithiobacillales</taxon>
        <taxon>Acidithiobacillaceae</taxon>
        <taxon>Acidithiobacillus</taxon>
    </lineage>
</organism>
<protein>
    <submittedName>
        <fullName evidence="2">Uncharacterized protein</fullName>
    </submittedName>
</protein>
<evidence type="ECO:0000313" key="3">
    <source>
        <dbReference type="Proteomes" id="UP000095008"/>
    </source>
</evidence>
<feature type="region of interest" description="Disordered" evidence="1">
    <location>
        <begin position="1"/>
        <end position="25"/>
    </location>
</feature>
<gene>
    <name evidence="2" type="ORF">A6M23_02015</name>
</gene>
<dbReference type="Proteomes" id="UP000095008">
    <property type="component" value="Unassembled WGS sequence"/>
</dbReference>
<reference evidence="2" key="1">
    <citation type="journal article" date="2016" name="Int. J. Mol. Sci.">
        <title>Comparative genomics of the extreme acidophile Acidithiobacillus thiooxidans reveals intraspecific divergence and niche adaptation.</title>
        <authorList>
            <person name="Zhang X."/>
            <person name="Feng X."/>
            <person name="Tao J."/>
            <person name="Ma L."/>
            <person name="Xiao Y."/>
            <person name="Liang Y."/>
            <person name="Liu X."/>
            <person name="Yin H."/>
        </authorList>
    </citation>
    <scope>NUCLEOTIDE SEQUENCE [LARGE SCALE GENOMIC DNA]</scope>
    <source>
        <strain evidence="2">DXS-W</strain>
    </source>
</reference>
<keyword evidence="3" id="KW-1185">Reference proteome</keyword>
<comment type="caution">
    <text evidence="2">The sequence shown here is derived from an EMBL/GenBank/DDBJ whole genome shotgun (WGS) entry which is preliminary data.</text>
</comment>
<evidence type="ECO:0000256" key="1">
    <source>
        <dbReference type="SAM" id="MobiDB-lite"/>
    </source>
</evidence>
<name>A0A1C2IQJ5_ACITH</name>
<dbReference type="AlphaFoldDB" id="A0A1C2IQJ5"/>
<dbReference type="EMBL" id="LWRY01000012">
    <property type="protein sequence ID" value="OCX75546.1"/>
    <property type="molecule type" value="Genomic_DNA"/>
</dbReference>
<dbReference type="RefSeq" id="WP_065975164.1">
    <property type="nucleotide sequence ID" value="NZ_LWRY01000012.1"/>
</dbReference>
<sequence>MNGKKAKALRRLNPQTKADSGHAADKRNMANALDAVNRGGFYLLAFDKDHLENPAAASGIRVMNRIIDEGMWPSEKVVTVLASLDMTIQTKNAFSARREPPWAYMAERLCPDAQIFVLIQDQNLPDQTVMLSVGWCDPHDLCVSKNR</sequence>
<proteinExistence type="predicted"/>
<feature type="compositionally biased region" description="Basic residues" evidence="1">
    <location>
        <begin position="1"/>
        <end position="10"/>
    </location>
</feature>
<evidence type="ECO:0000313" key="2">
    <source>
        <dbReference type="EMBL" id="OCX75546.1"/>
    </source>
</evidence>
<accession>A0A1C2IQJ5</accession>